<dbReference type="Proteomes" id="UP000007800">
    <property type="component" value="Unassembled WGS sequence"/>
</dbReference>
<gene>
    <name evidence="2" type="ORF">Pmar_PMAR021049</name>
</gene>
<reference evidence="2 3" key="1">
    <citation type="submission" date="2008-07" db="EMBL/GenBank/DDBJ databases">
        <authorList>
            <person name="El-Sayed N."/>
            <person name="Caler E."/>
            <person name="Inman J."/>
            <person name="Amedeo P."/>
            <person name="Hass B."/>
            <person name="Wortman J."/>
        </authorList>
    </citation>
    <scope>NUCLEOTIDE SEQUENCE [LARGE SCALE GENOMIC DNA]</scope>
    <source>
        <strain evidence="3">ATCC 50983 / TXsc</strain>
    </source>
</reference>
<feature type="region of interest" description="Disordered" evidence="1">
    <location>
        <begin position="1073"/>
        <end position="1096"/>
    </location>
</feature>
<accession>C5KG95</accession>
<feature type="compositionally biased region" description="Acidic residues" evidence="1">
    <location>
        <begin position="1315"/>
        <end position="1329"/>
    </location>
</feature>
<proteinExistence type="predicted"/>
<feature type="compositionally biased region" description="Acidic residues" evidence="1">
    <location>
        <begin position="1073"/>
        <end position="1082"/>
    </location>
</feature>
<dbReference type="GeneID" id="9063526"/>
<dbReference type="EMBL" id="GG672918">
    <property type="protein sequence ID" value="EER16451.1"/>
    <property type="molecule type" value="Genomic_DNA"/>
</dbReference>
<dbReference type="InParanoid" id="C5KG95"/>
<evidence type="ECO:0000313" key="2">
    <source>
        <dbReference type="EMBL" id="EER16451.1"/>
    </source>
</evidence>
<keyword evidence="3" id="KW-1185">Reference proteome</keyword>
<dbReference type="RefSeq" id="XP_002784655.1">
    <property type="nucleotide sequence ID" value="XM_002784609.1"/>
</dbReference>
<dbReference type="OrthoDB" id="438850at2759"/>
<organism evidence="3">
    <name type="scientific">Perkinsus marinus (strain ATCC 50983 / TXsc)</name>
    <dbReference type="NCBI Taxonomy" id="423536"/>
    <lineage>
        <taxon>Eukaryota</taxon>
        <taxon>Sar</taxon>
        <taxon>Alveolata</taxon>
        <taxon>Perkinsozoa</taxon>
        <taxon>Perkinsea</taxon>
        <taxon>Perkinsida</taxon>
        <taxon>Perkinsidae</taxon>
        <taxon>Perkinsus</taxon>
    </lineage>
</organism>
<feature type="compositionally biased region" description="Acidic residues" evidence="1">
    <location>
        <begin position="14"/>
        <end position="24"/>
    </location>
</feature>
<feature type="region of interest" description="Disordered" evidence="1">
    <location>
        <begin position="1313"/>
        <end position="1356"/>
    </location>
</feature>
<evidence type="ECO:0000313" key="3">
    <source>
        <dbReference type="Proteomes" id="UP000007800"/>
    </source>
</evidence>
<feature type="region of interest" description="Disordered" evidence="1">
    <location>
        <begin position="1"/>
        <end position="40"/>
    </location>
</feature>
<evidence type="ECO:0000256" key="1">
    <source>
        <dbReference type="SAM" id="MobiDB-lite"/>
    </source>
</evidence>
<protein>
    <submittedName>
        <fullName evidence="2">Uncharacterized protein</fullName>
    </submittedName>
</protein>
<feature type="compositionally biased region" description="Acidic residues" evidence="1">
    <location>
        <begin position="1339"/>
        <end position="1356"/>
    </location>
</feature>
<name>C5KG95_PERM5</name>
<sequence>MGSLFSRWRPVETREEEEEEEEDHSIEMTTPEVEEEESDEEKMQRLKTRWHRKRQCQTEEDLSDLLEFVRRSSAIDWQWLLTEWCRNLSFMTADGNVNSAVMNSVEEVLEAAPDAAAEATGKKLAQRLRLYKLLTNGESPPLSRVLPWKELCSMTDAGVCVFLAAGQELEALAQTITPSVSRANWWSICNAYPLWQGSMKPMSLVSVLMPSAVKGCRVSPPSRESCVAFYLYRAWAQVHYAGQHGAALETLAIGVRLLMGQQIPSRPQQLSLPTKLRAPPGPMEALLYGLYKLIAQHALQVSVYGQEVPSFEEWMGLSDSQRIARVIEASKPGSTGKELFEQALPCDIPPIPAPNADVISAVYGSSPDALPSGLLEACASTVAVPIDSSVMEYLEARIESTRDPEEAAEVVHRVADVVCASNPTLKPQDRIIRSTARLVQFAVNSVYNSRYAPAVAVHAYVSNIYQSLPTSGAGIPRGVKEEAWTKLMARADRLDAHTTCAELMDSNFNVVCSRVTFRFMEVCSGGTASMTIAEKEYASRLIDGMVMEAGSKPRSELFWQRLLDILLYIVKHALCEAVEISQVYGAFCDQLVGQDSLPEALSWAVGKWRHESGEVDDWVAEAAIRAIDSADALRYDIGIERARRLLKLGETSRARKLSGLLDICALVFDLLSYREYIGGKLVGQAVNVVLKATAPNARASFRDFAFSTPHDIRMLLATHTPDEAAFKLLNAVVAYNSQSLGNSEGLRELSESISYGSWSRAGLLLVCQYSLSDGRLAEAVEYIEQLQAAGYGNCWRLAAAVIQSGGVVESDEFKNMSRMIADGATTCSEDDVFDVIEAVRVTSQYLKSEAGISLPLLSDDAEWAETIPDWPPKNFQDLKVDYTLPGSILGGGIFSQEGCDVSRLRDLCTTVRDMPQSSVLSEYSISRDGPIVDAAIGLLADDIEIAGMLLRLGSRPVEVDDKLLCPVLNNDVISLTDKRRVVAFVKSLSVPGSPRAVRLELIVKLLERCVPLKAEYRYLSVAHLAGDEDYREAVLLRISRQRAAAHREGLGVSGELQRALAVLAQLDGDDEIPDDSDSEFCDDVSTPSGSGDWEGMLDGNEEDLVARLDDPEFIEKVAGNSNSIGSNHRNYNRTVAVLALEQLCTLLTTDIGDTTCDGAAMRLLSKCIELPDLLEDRLKATIAELASRETHRREDEEKLLNRYFLARKLLDIVVCGGGQLTETLVRLHALLPGLNVRRLPLSAESVLEECRGSLSVVAEICVVVDGVIGLGFEATQLADLALRQKSVFEKIPALLRPYLSGQLGEDSAEASLGENDWDFDEVGNDGGWDDEVREKPDEVGGDDESIFADDPDGWDF</sequence>
<dbReference type="OMA" id="WLLTEWC"/>